<gene>
    <name evidence="1" type="ORF">Aple_066530</name>
</gene>
<reference evidence="1 2" key="1">
    <citation type="submission" date="2019-10" db="EMBL/GenBank/DDBJ databases">
        <title>Whole genome shotgun sequence of Acrocarpospora pleiomorpha NBRC 16267.</title>
        <authorList>
            <person name="Ichikawa N."/>
            <person name="Kimura A."/>
            <person name="Kitahashi Y."/>
            <person name="Komaki H."/>
            <person name="Oguchi A."/>
        </authorList>
    </citation>
    <scope>NUCLEOTIDE SEQUENCE [LARGE SCALE GENOMIC DNA]</scope>
    <source>
        <strain evidence="1 2">NBRC 16267</strain>
    </source>
</reference>
<proteinExistence type="predicted"/>
<name>A0A5M3XRA1_9ACTN</name>
<sequence>MIGEARADRAEHPEGTAALVVSRDHQPITEWIDWTNTALELKAMAHGSDELTNRRT</sequence>
<dbReference type="Proteomes" id="UP000377595">
    <property type="component" value="Unassembled WGS sequence"/>
</dbReference>
<evidence type="ECO:0000313" key="2">
    <source>
        <dbReference type="Proteomes" id="UP000377595"/>
    </source>
</evidence>
<dbReference type="AlphaFoldDB" id="A0A5M3XRA1"/>
<evidence type="ECO:0000313" key="1">
    <source>
        <dbReference type="EMBL" id="GES23754.1"/>
    </source>
</evidence>
<protein>
    <submittedName>
        <fullName evidence="1">Uncharacterized protein</fullName>
    </submittedName>
</protein>
<dbReference type="EMBL" id="BLAF01000044">
    <property type="protein sequence ID" value="GES23754.1"/>
    <property type="molecule type" value="Genomic_DNA"/>
</dbReference>
<organism evidence="1 2">
    <name type="scientific">Acrocarpospora pleiomorpha</name>
    <dbReference type="NCBI Taxonomy" id="90975"/>
    <lineage>
        <taxon>Bacteria</taxon>
        <taxon>Bacillati</taxon>
        <taxon>Actinomycetota</taxon>
        <taxon>Actinomycetes</taxon>
        <taxon>Streptosporangiales</taxon>
        <taxon>Streptosporangiaceae</taxon>
        <taxon>Acrocarpospora</taxon>
    </lineage>
</organism>
<comment type="caution">
    <text evidence="1">The sequence shown here is derived from an EMBL/GenBank/DDBJ whole genome shotgun (WGS) entry which is preliminary data.</text>
</comment>
<accession>A0A5M3XRA1</accession>
<keyword evidence="2" id="KW-1185">Reference proteome</keyword>